<dbReference type="InterPro" id="IPR056924">
    <property type="entry name" value="SH3_Tf2-1"/>
</dbReference>
<keyword evidence="3" id="KW-0808">Transferase</keyword>
<dbReference type="SUPFAM" id="SSF54160">
    <property type="entry name" value="Chromo domain-like"/>
    <property type="match status" value="1"/>
</dbReference>
<comment type="caution">
    <text evidence="3">The sequence shown here is derived from an EMBL/GenBank/DDBJ whole genome shotgun (WGS) entry which is preliminary data.</text>
</comment>
<keyword evidence="3" id="KW-0548">Nucleotidyltransferase</keyword>
<dbReference type="Pfam" id="PF00385">
    <property type="entry name" value="Chromo"/>
    <property type="match status" value="1"/>
</dbReference>
<dbReference type="GO" id="GO:0003964">
    <property type="term" value="F:RNA-directed DNA polymerase activity"/>
    <property type="evidence" value="ECO:0007669"/>
    <property type="project" value="UniProtKB-KW"/>
</dbReference>
<evidence type="ECO:0000259" key="2">
    <source>
        <dbReference type="Pfam" id="PF24626"/>
    </source>
</evidence>
<name>A0A699H527_TANCI</name>
<feature type="domain" description="Tf2-1-like SH3-like" evidence="2">
    <location>
        <begin position="53"/>
        <end position="78"/>
    </location>
</feature>
<gene>
    <name evidence="3" type="ORF">Tci_306036</name>
</gene>
<dbReference type="Gene3D" id="3.30.420.10">
    <property type="entry name" value="Ribonuclease H-like superfamily/Ribonuclease H"/>
    <property type="match status" value="1"/>
</dbReference>
<accession>A0A699H527</accession>
<dbReference type="Pfam" id="PF24626">
    <property type="entry name" value="SH3_Tf2-1"/>
    <property type="match status" value="1"/>
</dbReference>
<feature type="domain" description="Chromo" evidence="1">
    <location>
        <begin position="103"/>
        <end position="147"/>
    </location>
</feature>
<reference evidence="3" key="1">
    <citation type="journal article" date="2019" name="Sci. Rep.">
        <title>Draft genome of Tanacetum cinerariifolium, the natural source of mosquito coil.</title>
        <authorList>
            <person name="Yamashiro T."/>
            <person name="Shiraishi A."/>
            <person name="Satake H."/>
            <person name="Nakayama K."/>
        </authorList>
    </citation>
    <scope>NUCLEOTIDE SEQUENCE</scope>
</reference>
<protein>
    <submittedName>
        <fullName evidence="3">Reverse transcriptase</fullName>
    </submittedName>
</protein>
<sequence length="157" mass="18042">MAGEQPKHWMKWLSLAEWWYSTNHHSAINTTPYEVVYGQIPPVHVPYVGGESKVAYKLQLSDSSQIHDVFHISQLKKCKGIVTHGGSLHACDAQGVMRIEPLSILERRIAKRGNIVVVYVLVQWTNASREDATWEPIEEIQKKISFFQYLILRTRSI</sequence>
<dbReference type="AlphaFoldDB" id="A0A699H527"/>
<dbReference type="InterPro" id="IPR036397">
    <property type="entry name" value="RNaseH_sf"/>
</dbReference>
<evidence type="ECO:0000259" key="1">
    <source>
        <dbReference type="Pfam" id="PF00385"/>
    </source>
</evidence>
<organism evidence="3">
    <name type="scientific">Tanacetum cinerariifolium</name>
    <name type="common">Dalmatian daisy</name>
    <name type="synonym">Chrysanthemum cinerariifolium</name>
    <dbReference type="NCBI Taxonomy" id="118510"/>
    <lineage>
        <taxon>Eukaryota</taxon>
        <taxon>Viridiplantae</taxon>
        <taxon>Streptophyta</taxon>
        <taxon>Embryophyta</taxon>
        <taxon>Tracheophyta</taxon>
        <taxon>Spermatophyta</taxon>
        <taxon>Magnoliopsida</taxon>
        <taxon>eudicotyledons</taxon>
        <taxon>Gunneridae</taxon>
        <taxon>Pentapetalae</taxon>
        <taxon>asterids</taxon>
        <taxon>campanulids</taxon>
        <taxon>Asterales</taxon>
        <taxon>Asteraceae</taxon>
        <taxon>Asteroideae</taxon>
        <taxon>Anthemideae</taxon>
        <taxon>Anthemidinae</taxon>
        <taxon>Tanacetum</taxon>
    </lineage>
</organism>
<dbReference type="Gene3D" id="2.40.50.40">
    <property type="match status" value="1"/>
</dbReference>
<proteinExistence type="predicted"/>
<keyword evidence="3" id="KW-0695">RNA-directed DNA polymerase</keyword>
<dbReference type="EMBL" id="BKCJ010102667">
    <property type="protein sequence ID" value="GEX34061.1"/>
    <property type="molecule type" value="Genomic_DNA"/>
</dbReference>
<evidence type="ECO:0000313" key="3">
    <source>
        <dbReference type="EMBL" id="GEX34061.1"/>
    </source>
</evidence>
<dbReference type="GO" id="GO:0003676">
    <property type="term" value="F:nucleic acid binding"/>
    <property type="evidence" value="ECO:0007669"/>
    <property type="project" value="InterPro"/>
</dbReference>
<dbReference type="InterPro" id="IPR023780">
    <property type="entry name" value="Chromo_domain"/>
</dbReference>
<dbReference type="InterPro" id="IPR016197">
    <property type="entry name" value="Chromo-like_dom_sf"/>
</dbReference>